<evidence type="ECO:0000313" key="1">
    <source>
        <dbReference type="EMBL" id="PWW79096.1"/>
    </source>
</evidence>
<comment type="caution">
    <text evidence="1">The sequence shown here is derived from an EMBL/GenBank/DDBJ whole genome shotgun (WGS) entry which is preliminary data.</text>
</comment>
<dbReference type="Pfam" id="PF14223">
    <property type="entry name" value="Retrotran_gag_2"/>
    <property type="match status" value="1"/>
</dbReference>
<dbReference type="OrthoDB" id="5488585at2759"/>
<evidence type="ECO:0008006" key="3">
    <source>
        <dbReference type="Google" id="ProtNLM"/>
    </source>
</evidence>
<evidence type="ECO:0000313" key="2">
    <source>
        <dbReference type="Proteomes" id="UP000246991"/>
    </source>
</evidence>
<organism evidence="1 2">
    <name type="scientific">Tuber magnatum</name>
    <name type="common">white Piedmont truffle</name>
    <dbReference type="NCBI Taxonomy" id="42249"/>
    <lineage>
        <taxon>Eukaryota</taxon>
        <taxon>Fungi</taxon>
        <taxon>Dikarya</taxon>
        <taxon>Ascomycota</taxon>
        <taxon>Pezizomycotina</taxon>
        <taxon>Pezizomycetes</taxon>
        <taxon>Pezizales</taxon>
        <taxon>Tuberaceae</taxon>
        <taxon>Tuber</taxon>
    </lineage>
</organism>
<dbReference type="EMBL" id="PYWC01000010">
    <property type="protein sequence ID" value="PWW79096.1"/>
    <property type="molecule type" value="Genomic_DNA"/>
</dbReference>
<dbReference type="STRING" id="42249.A0A317T129"/>
<proteinExistence type="predicted"/>
<accession>A0A317T129</accession>
<reference evidence="1 2" key="1">
    <citation type="submission" date="2018-03" db="EMBL/GenBank/DDBJ databases">
        <title>Genomes of Pezizomycetes fungi and the evolution of truffles.</title>
        <authorList>
            <person name="Murat C."/>
            <person name="Payen T."/>
            <person name="Noel B."/>
            <person name="Kuo A."/>
            <person name="Martin F.M."/>
        </authorList>
    </citation>
    <scope>NUCLEOTIDE SEQUENCE [LARGE SCALE GENOMIC DNA]</scope>
    <source>
        <strain evidence="1">091103-1</strain>
    </source>
</reference>
<dbReference type="Proteomes" id="UP000246991">
    <property type="component" value="Unassembled WGS sequence"/>
</dbReference>
<protein>
    <recommendedName>
        <fullName evidence="3">Retrotransposon Copia-like N-terminal domain-containing protein</fullName>
    </recommendedName>
</protein>
<sequence length="124" mass="13879">MAEVSKSLNIPQIEKLRDAANYHTWCSIATTFLDIMRVWDVVTGKTPKPDGTDATTEASWVRLSQRAKGFILLNIDRGLMPLISTAPDAPAAWAKLEEKFDRKTPTSLYTLLKTIVTLRCSNKI</sequence>
<keyword evidence="2" id="KW-1185">Reference proteome</keyword>
<dbReference type="AlphaFoldDB" id="A0A317T129"/>
<name>A0A317T129_9PEZI</name>
<gene>
    <name evidence="1" type="ORF">C7212DRAFT_340022</name>
</gene>